<keyword evidence="3" id="KW-1185">Reference proteome</keyword>
<reference evidence="2 3" key="1">
    <citation type="submission" date="2020-08" db="EMBL/GenBank/DDBJ databases">
        <title>Genomic Encyclopedia of Type Strains, Phase III (KMG-III): the genomes of soil and plant-associated and newly described type strains.</title>
        <authorList>
            <person name="Whitman W."/>
        </authorList>
    </citation>
    <scope>NUCLEOTIDE SEQUENCE [LARGE SCALE GENOMIC DNA]</scope>
    <source>
        <strain evidence="2 3">CECT 3226</strain>
    </source>
</reference>
<organism evidence="2 3">
    <name type="scientific">Streptomyces griseoloalbus</name>
    <dbReference type="NCBI Taxonomy" id="67303"/>
    <lineage>
        <taxon>Bacteria</taxon>
        <taxon>Bacillati</taxon>
        <taxon>Actinomycetota</taxon>
        <taxon>Actinomycetes</taxon>
        <taxon>Kitasatosporales</taxon>
        <taxon>Streptomycetaceae</taxon>
        <taxon>Streptomyces</taxon>
    </lineage>
</organism>
<evidence type="ECO:0000259" key="1">
    <source>
        <dbReference type="Pfam" id="PF00483"/>
    </source>
</evidence>
<dbReference type="EMBL" id="JACHJE010000012">
    <property type="protein sequence ID" value="MBB5128140.1"/>
    <property type="molecule type" value="Genomic_DNA"/>
</dbReference>
<dbReference type="Pfam" id="PF00483">
    <property type="entry name" value="NTP_transferase"/>
    <property type="match status" value="1"/>
</dbReference>
<comment type="caution">
    <text evidence="2">The sequence shown here is derived from an EMBL/GenBank/DDBJ whole genome shotgun (WGS) entry which is preliminary data.</text>
</comment>
<dbReference type="CDD" id="cd04181">
    <property type="entry name" value="NTP_transferase"/>
    <property type="match status" value="1"/>
</dbReference>
<dbReference type="InterPro" id="IPR005835">
    <property type="entry name" value="NTP_transferase_dom"/>
</dbReference>
<dbReference type="PANTHER" id="PTHR22572">
    <property type="entry name" value="SUGAR-1-PHOSPHATE GUANYL TRANSFERASE"/>
    <property type="match status" value="1"/>
</dbReference>
<proteinExistence type="predicted"/>
<dbReference type="InterPro" id="IPR029044">
    <property type="entry name" value="Nucleotide-diphossugar_trans"/>
</dbReference>
<dbReference type="InterPro" id="IPR050486">
    <property type="entry name" value="Mannose-1P_guanyltransferase"/>
</dbReference>
<feature type="domain" description="Nucleotidyl transferase" evidence="1">
    <location>
        <begin position="17"/>
        <end position="247"/>
    </location>
</feature>
<dbReference type="AlphaFoldDB" id="A0A7W8BRB6"/>
<accession>A0A7W8BRB6</accession>
<dbReference type="Proteomes" id="UP000568022">
    <property type="component" value="Unassembled WGS sequence"/>
</dbReference>
<gene>
    <name evidence="2" type="ORF">FHS32_004915</name>
</gene>
<protein>
    <submittedName>
        <fullName evidence="2">NDP-sugar pyrophosphorylase family protein</fullName>
    </submittedName>
</protein>
<dbReference type="Gene3D" id="3.90.550.10">
    <property type="entry name" value="Spore Coat Polysaccharide Biosynthesis Protein SpsA, Chain A"/>
    <property type="match status" value="1"/>
</dbReference>
<evidence type="ECO:0000313" key="3">
    <source>
        <dbReference type="Proteomes" id="UP000568022"/>
    </source>
</evidence>
<dbReference type="SUPFAM" id="SSF53448">
    <property type="entry name" value="Nucleotide-diphospho-sugar transferases"/>
    <property type="match status" value="1"/>
</dbReference>
<evidence type="ECO:0000313" key="2">
    <source>
        <dbReference type="EMBL" id="MBB5128140.1"/>
    </source>
</evidence>
<name>A0A7W8BRB6_9ACTN</name>
<sequence>MGAPVRDGRPVPGDVRGVILAAGRGTRLGSITATMPKPLVPVLNRPLIEWIAEDLAAAGISEAVCNLHYLAPAVEAWMHAAPVPGIRLTAVTEERLTGPAGGLLAVLGQLTGADQVVVVSGDACTTVDFADVVAEHRRRGAVMSVVTHVVEDPRPFGQIGVDAGGRITAMVRDPSRRLPSGLISTGMYVVSTAALDVLSDLRGTVPDLDFDRHLVPELLRRGMPVAAIGTTAYWSDVGVPQALLSSSLYLLGTARLRRSARPCQDRSSHPGADIWCQGAHPPVEGAITGRVLLGEGVSVPAGSRVEGPSVLGARTVLAQGAHVRHSITMPHTRVPAGLFDNAVLSGRADTGS</sequence>